<dbReference type="OrthoDB" id="2019644at2759"/>
<evidence type="ECO:0000313" key="5">
    <source>
        <dbReference type="EMBL" id="OAX34152.1"/>
    </source>
</evidence>
<accession>A0A1B7MNG9</accession>
<dbReference type="GO" id="GO:0006999">
    <property type="term" value="P:nuclear pore organization"/>
    <property type="evidence" value="ECO:0007669"/>
    <property type="project" value="TreeGrafter"/>
</dbReference>
<organism evidence="5 6">
    <name type="scientific">Rhizopogon vinicolor AM-OR11-026</name>
    <dbReference type="NCBI Taxonomy" id="1314800"/>
    <lineage>
        <taxon>Eukaryota</taxon>
        <taxon>Fungi</taxon>
        <taxon>Dikarya</taxon>
        <taxon>Basidiomycota</taxon>
        <taxon>Agaricomycotina</taxon>
        <taxon>Agaricomycetes</taxon>
        <taxon>Agaricomycetidae</taxon>
        <taxon>Boletales</taxon>
        <taxon>Suillineae</taxon>
        <taxon>Rhizopogonaceae</taxon>
        <taxon>Rhizopogon</taxon>
    </lineage>
</organism>
<protein>
    <recommendedName>
        <fullName evidence="7">Nucleoporin</fullName>
    </recommendedName>
</protein>
<dbReference type="STRING" id="1314800.A0A1B7MNG9"/>
<dbReference type="InterPro" id="IPR021827">
    <property type="entry name" value="Nup186/Nup192/Nup205"/>
</dbReference>
<dbReference type="GO" id="GO:0017056">
    <property type="term" value="F:structural constituent of nuclear pore"/>
    <property type="evidence" value="ECO:0007669"/>
    <property type="project" value="TreeGrafter"/>
</dbReference>
<dbReference type="EMBL" id="KV448651">
    <property type="protein sequence ID" value="OAX34152.1"/>
    <property type="molecule type" value="Genomic_DNA"/>
</dbReference>
<keyword evidence="6" id="KW-1185">Reference proteome</keyword>
<keyword evidence="3" id="KW-0813">Transport</keyword>
<dbReference type="Pfam" id="PF11894">
    <property type="entry name" value="Nup192"/>
    <property type="match status" value="1"/>
</dbReference>
<evidence type="ECO:0000256" key="4">
    <source>
        <dbReference type="ARBA" id="ARBA00023242"/>
    </source>
</evidence>
<dbReference type="GO" id="GO:0044611">
    <property type="term" value="C:nuclear pore inner ring"/>
    <property type="evidence" value="ECO:0007669"/>
    <property type="project" value="TreeGrafter"/>
</dbReference>
<gene>
    <name evidence="5" type="ORF">K503DRAFT_859378</name>
</gene>
<proteinExistence type="inferred from homology"/>
<evidence type="ECO:0000313" key="6">
    <source>
        <dbReference type="Proteomes" id="UP000092154"/>
    </source>
</evidence>
<evidence type="ECO:0000256" key="2">
    <source>
        <dbReference type="ARBA" id="ARBA00005892"/>
    </source>
</evidence>
<name>A0A1B7MNG9_9AGAM</name>
<evidence type="ECO:0000256" key="1">
    <source>
        <dbReference type="ARBA" id="ARBA00004123"/>
    </source>
</evidence>
<dbReference type="PANTHER" id="PTHR31344:SF0">
    <property type="entry name" value="NUCLEAR PORE COMPLEX PROTEIN NUP205"/>
    <property type="match status" value="1"/>
</dbReference>
<dbReference type="InParanoid" id="A0A1B7MNG9"/>
<dbReference type="FunCoup" id="A0A1B7MNG9">
    <property type="interactions" value="502"/>
</dbReference>
<sequence length="2132" mass="237185">MPRPWSTQRSPVDHQYSHPYKSISRLRSVLLNSLSSRGHGEQELFDELMLHKQRLLELFEVGQSNQQEQQELQSGRITINGRSLAINADFAQQVIFLAQQLKSSEKYIASILHSVMTENPNIGPVGCMEATVVEFHQRRRHLVDCLRYIFEAAELAELPDAPRLYKRLEAFARQELIPPTRGDVTLALRIFKELENLGNTVARAQQAKQSAVSNTVAPSGGTPALGYDILSARCDSLKYERRYLATVYFQIARLGCLTFSDIRASLDWLSVNPNDAMTFYVLTAILAAFDLVDPSSVGGKSRQQLATDTAMITYMKQKLSRTTEWKDTSLKATVLLKWTLLLTETRHRDPSLEARDGFQTTELETQIWNAVQGDAFTYLTTALIQLQQRSRSTPATSFAAFIELTPEQEQLREPPHEDFKLAVLNACDALVRSVITYASSELRKIKQRQEDIVLASARLFRSMTHSGQDSDPQANPRNDIAMLYSFIGLLYSILPPERALQFWGATPLTENRRLTYLEITETNAGRLPSFLQWAVWSTQTRDIIMTTALYDMLSGLAKGQQCSELAYNFLARGGGEVVPGSSLTASSSHYSSGSAVSWTLIFALLESWAASSASPKPHPPPQQSLGASFGGFGSSHFAQSQAASQQQQKQVVIGPNDVLLAQAFLRLLSTVVLCSVAVRLAISGNTHFRAISTLVSLVPLGIPLELKGAVFDALAAFCEPGAGVAGVEVCRSVWTLMERLEVINVRASSSRIGGGILHPVKGVEVELDEVEAIHKLYPSTIPFLKLLSTLIHTPKRLSLKDLVTDSEPLNTIPDALGQPYRLPGIGPYTSFVIDNVFGNIPRREYRRPSDRWQMNDLCLCFVERSLASYDLELLVSSGEDVVLKREAIIPLLVHPGYDVMHRLLTNSLLQTSILSYIVDGVEGFEKGFADEEPHFRNTIVRVLRIAHRVLEIQDIFLDVLVPLLTEFDGSQFVGVAHARSYYTRFDQALSYGTQYIPAIATYVVYPAYPELVLLAVKIVTQLSSTVGNLTTLVERSNDSDRILSGFRQLLSVESFDDVDASETQAEQVTSAGAPDREAQEPLDQAIRLAILELLIQNTRPTRPYPTVGHFLLFGGPESEHQIQDPHALGARRTCAHVIFDLVNAGVPRVHGKGKERERERRLARQVDPLFVSIPALTERFYQVIHQLCVHPRTSEATMRYLRTREDFFARHLAAIPSKAPETRNEPSIEVLYHDGSRVITSVSALRSFMGVHSRILELVSLDLHVLTRKGHHKGVLEVLQIIFGSEAVLGEEALEWDVDALQPFQEMGQSHLRIIESVQSLSFDWSDSLTVHPVELELLGQLNLQSCIRVDGTGCEIVDRSALLSLLTLARRSLHAQGRITSSAHADKLNAETSYILESCAIENHRREVAYAVATGYEAWWRLLDITLTKCFQRLPHDRRENMLFDLLHVLPTAIRSSDIQEPTAVLLSEAVLSCITKLREDRRHQVMLQSAGGDTDAGSLPAERLYALLRSILDCILDNNRSELVRGNLYASLINYLHLIGGNDQRPSGETSVETFGKHSLSISMTMSLSSLSSCEDLSLNDSRSNRGTPTPAIWPATNASVLELGTLATLKSVLERLVTIISRDAIDGTEVWKTVAFMLLDSLAQLCRSEKSRMLLTSLVRYGILSNFVQGLKEAESQMQYVLKPDPDDLNPLYIYEAKMSFLIRMAQTRPGAERLLEARIFPVLSQCEFLDTRPEADQSFMDQDSFLPSAIQRYHQLFMPALQLVAAMLTTLGIQHATASSQALDFLSSHRETIIILLKNDSDEIGLSIIQEIHLVVSLSRSVLTLVPKSELMSANSGFGGIHGAVLGLAARCLGNRYWSQAVKPQTDAEVLRASVFAPGHGSTSQFDLNLRRQGRLLLKAVVEYLGTASEFTEPEITLVLSPVVTVPRHDERSSRFVATIPTVGDAIEALNGLCDDLTETLKQIADLSAELSSRDHIRVDNIQEIVSVSDPVFLQDLDIAQKRSLIFREYERLRNEAQEEVKNMLGTTEMVLLLLWRHLVSYIEHDLSSSATSAPPVNMKSTLRLLPLPDSDSFKANAGKKLVGALTRLSALDLTADTLGSEWQSYQGYIEIMSRRLRDTVGLHDALE</sequence>
<dbReference type="PANTHER" id="PTHR31344">
    <property type="entry name" value="NUCLEAR PORE COMPLEX PROTEIN NUP205"/>
    <property type="match status" value="1"/>
</dbReference>
<evidence type="ECO:0008006" key="7">
    <source>
        <dbReference type="Google" id="ProtNLM"/>
    </source>
</evidence>
<dbReference type="Proteomes" id="UP000092154">
    <property type="component" value="Unassembled WGS sequence"/>
</dbReference>
<comment type="subcellular location">
    <subcellularLocation>
        <location evidence="1">Nucleus</location>
    </subcellularLocation>
</comment>
<keyword evidence="4" id="KW-0539">Nucleus</keyword>
<comment type="similarity">
    <text evidence="2">Belongs to the NUP186/NUP192/NUP205 family.</text>
</comment>
<reference evidence="5 6" key="1">
    <citation type="submission" date="2016-06" db="EMBL/GenBank/DDBJ databases">
        <title>Comparative genomics of the ectomycorrhizal sister species Rhizopogon vinicolor and Rhizopogon vesiculosus (Basidiomycota: Boletales) reveals a divergence of the mating type B locus.</title>
        <authorList>
            <consortium name="DOE Joint Genome Institute"/>
            <person name="Mujic A.B."/>
            <person name="Kuo A."/>
            <person name="Tritt A."/>
            <person name="Lipzen A."/>
            <person name="Chen C."/>
            <person name="Johnson J."/>
            <person name="Sharma A."/>
            <person name="Barry K."/>
            <person name="Grigoriev I.V."/>
            <person name="Spatafora J.W."/>
        </authorList>
    </citation>
    <scope>NUCLEOTIDE SEQUENCE [LARGE SCALE GENOMIC DNA]</scope>
    <source>
        <strain evidence="5 6">AM-OR11-026</strain>
    </source>
</reference>
<evidence type="ECO:0000256" key="3">
    <source>
        <dbReference type="ARBA" id="ARBA00022448"/>
    </source>
</evidence>